<feature type="compositionally biased region" description="Polar residues" evidence="1">
    <location>
        <begin position="297"/>
        <end position="307"/>
    </location>
</feature>
<feature type="compositionally biased region" description="Acidic residues" evidence="1">
    <location>
        <begin position="195"/>
        <end position="217"/>
    </location>
</feature>
<reference evidence="2" key="1">
    <citation type="submission" date="2021-02" db="EMBL/GenBank/DDBJ databases">
        <authorList>
            <person name="Nowell W R."/>
        </authorList>
    </citation>
    <scope>NUCLEOTIDE SEQUENCE</scope>
    <source>
        <strain evidence="2">Ploen Becks lab</strain>
    </source>
</reference>
<feature type="compositionally biased region" description="Low complexity" evidence="1">
    <location>
        <begin position="1039"/>
        <end position="1054"/>
    </location>
</feature>
<feature type="compositionally biased region" description="Polar residues" evidence="1">
    <location>
        <begin position="1055"/>
        <end position="1066"/>
    </location>
</feature>
<evidence type="ECO:0000313" key="3">
    <source>
        <dbReference type="Proteomes" id="UP000663879"/>
    </source>
</evidence>
<keyword evidence="3" id="KW-1185">Reference proteome</keyword>
<feature type="compositionally biased region" description="Polar residues" evidence="1">
    <location>
        <begin position="947"/>
        <end position="967"/>
    </location>
</feature>
<gene>
    <name evidence="2" type="ORF">OXX778_LOCUS7858</name>
</gene>
<feature type="compositionally biased region" description="Low complexity" evidence="1">
    <location>
        <begin position="147"/>
        <end position="163"/>
    </location>
</feature>
<sequence length="1122" mass="130588">KELVQKFSSLSSLNSNRDQERERPYQPQQQHQPQQQPRQNQQKQDSSFNELKKRFEKNELLLTTIQPRNIQNEHDRSVFPKIPFNKFKINDIGNGTEENYFKFRFNIVQPASNLTKKIPNYSPLKTIGLTFSQNVSNDEKNRRSETSESSFGTSTLEETSSQDYDYDDESKYSEESLIDKKSDTNQKSTKSKQEADEETIYDRESDEETEEENETEQETFSSSTRDSVFESDTSSSSIQNQSRHSAHDRNKPREYEQSNKTRDFNEKEEETQEEESEEESEEEQKNEKETEYDTDTIRTSSQIQTNVERYDEESSSSSSDSYVEPKDKNEKLKKSTKTQKNELSRSFKDDSKSTQNSAKSSNTQVGHQNKNNQQIKPLLSQQQQQKSKHDQIKDGENNFRIRKFTNNKGNISYEILCPNEANQYKDEIKQTPIQPDKNKQNDQEKIAMFNFDQKVNQKGQEGRLEYHREKDLFTKIYDEQTKQHQETPIPKTTVTVYRDMDSINELYSMTKSEMTETQTSLIDVNNIMNYFYDVDRGLLKWDLDDNWYFLDDTNTVTSFKNCDKTKLEAIKNNLKKFILFCYGNYGKDGNRLNPILVEKVSEYESIQIDDKISLDEIIEKIKNKIAFVNEELRNSMNKFHPIDYLTNNILSRKGSTIFTSPYSDTSRDILFGYEDPNSSNNLIWFVHNSLLLNGLKKRFKQNENLKLFIILIKAKQKCIRYDKMKDFANKEFDIYNQIDFDLDPNSTITSHLKFDSKTREQSLNIKQNDVTTTDSQNFHQMNQQVNIENKATTKLEIQKLFNTDNKQNLDQQVQSHFSELSVDIYSKTNNGNVVVGDAASTSGISQVSLLKDVHSTSNIVQSETSLLDDKLSRNPSQMSTQEEIRQQTSNFDLKSELSANLFRKIKSVQKSLDSLGQSPRPLSQLQNISSNKHQSNKEVNEGLLKTIDSNDPTYNNLNESSPSNNMSYEEDEFFKSYKDQFEKKKNYELSQGQMRDLYSYGINSSQLSSLGNTPPVFNQLRQFELPRQTPQQRPLEISIPNQNESINSSSINSPANTNLHSPIRQQQFDKKCEKSSPSSLLSREELEKMRRSALATKKSPRKNEAFEIIKQEMAKKPMLHNF</sequence>
<protein>
    <submittedName>
        <fullName evidence="2">Uncharacterized protein</fullName>
    </submittedName>
</protein>
<proteinExistence type="predicted"/>
<accession>A0A813UXU5</accession>
<organism evidence="2 3">
    <name type="scientific">Brachionus calyciflorus</name>
    <dbReference type="NCBI Taxonomy" id="104777"/>
    <lineage>
        <taxon>Eukaryota</taxon>
        <taxon>Metazoa</taxon>
        <taxon>Spiralia</taxon>
        <taxon>Gnathifera</taxon>
        <taxon>Rotifera</taxon>
        <taxon>Eurotatoria</taxon>
        <taxon>Monogononta</taxon>
        <taxon>Pseudotrocha</taxon>
        <taxon>Ploima</taxon>
        <taxon>Brachionidae</taxon>
        <taxon>Brachionus</taxon>
    </lineage>
</organism>
<comment type="caution">
    <text evidence="2">The sequence shown here is derived from an EMBL/GenBank/DDBJ whole genome shotgun (WGS) entry which is preliminary data.</text>
</comment>
<feature type="region of interest" description="Disordered" evidence="1">
    <location>
        <begin position="1"/>
        <end position="47"/>
    </location>
</feature>
<feature type="compositionally biased region" description="Polar residues" evidence="1">
    <location>
        <begin position="913"/>
        <end position="933"/>
    </location>
</feature>
<feature type="compositionally biased region" description="Polar residues" evidence="1">
    <location>
        <begin position="1"/>
        <end position="16"/>
    </location>
</feature>
<feature type="compositionally biased region" description="Basic and acidic residues" evidence="1">
    <location>
        <begin position="387"/>
        <end position="399"/>
    </location>
</feature>
<feature type="compositionally biased region" description="Basic and acidic residues" evidence="1">
    <location>
        <begin position="137"/>
        <end position="146"/>
    </location>
</feature>
<feature type="compositionally biased region" description="Basic and acidic residues" evidence="1">
    <location>
        <begin position="323"/>
        <end position="352"/>
    </location>
</feature>
<feature type="non-terminal residue" evidence="2">
    <location>
        <position position="1"/>
    </location>
</feature>
<feature type="compositionally biased region" description="Low complexity" evidence="1">
    <location>
        <begin position="373"/>
        <end position="385"/>
    </location>
</feature>
<feature type="compositionally biased region" description="Low complexity" evidence="1">
    <location>
        <begin position="25"/>
        <end position="44"/>
    </location>
</feature>
<feature type="compositionally biased region" description="Polar residues" evidence="1">
    <location>
        <begin position="353"/>
        <end position="372"/>
    </location>
</feature>
<dbReference type="AlphaFoldDB" id="A0A813UXU5"/>
<feature type="compositionally biased region" description="Acidic residues" evidence="1">
    <location>
        <begin position="266"/>
        <end position="282"/>
    </location>
</feature>
<evidence type="ECO:0000256" key="1">
    <source>
        <dbReference type="SAM" id="MobiDB-lite"/>
    </source>
</evidence>
<feature type="region of interest" description="Disordered" evidence="1">
    <location>
        <begin position="864"/>
        <end position="889"/>
    </location>
</feature>
<feature type="compositionally biased region" description="Basic and acidic residues" evidence="1">
    <location>
        <begin position="245"/>
        <end position="265"/>
    </location>
</feature>
<name>A0A813UXU5_9BILA</name>
<feature type="region of interest" description="Disordered" evidence="1">
    <location>
        <begin position="135"/>
        <end position="399"/>
    </location>
</feature>
<feature type="compositionally biased region" description="Low complexity" evidence="1">
    <location>
        <begin position="218"/>
        <end position="243"/>
    </location>
</feature>
<dbReference type="Proteomes" id="UP000663879">
    <property type="component" value="Unassembled WGS sequence"/>
</dbReference>
<feature type="compositionally biased region" description="Polar residues" evidence="1">
    <location>
        <begin position="873"/>
        <end position="889"/>
    </location>
</feature>
<dbReference type="EMBL" id="CAJNOC010001035">
    <property type="protein sequence ID" value="CAF0828882.1"/>
    <property type="molecule type" value="Genomic_DNA"/>
</dbReference>
<feature type="region of interest" description="Disordered" evidence="1">
    <location>
        <begin position="913"/>
        <end position="967"/>
    </location>
</feature>
<feature type="region of interest" description="Disordered" evidence="1">
    <location>
        <begin position="1039"/>
        <end position="1106"/>
    </location>
</feature>
<feature type="compositionally biased region" description="Basic and acidic residues" evidence="1">
    <location>
        <begin position="169"/>
        <end position="184"/>
    </location>
</feature>
<evidence type="ECO:0000313" key="2">
    <source>
        <dbReference type="EMBL" id="CAF0828882.1"/>
    </source>
</evidence>